<proteinExistence type="predicted"/>
<dbReference type="KEGG" id="mtea:DK419_21695"/>
<name>A0A2U8WRB8_9HYPH</name>
<dbReference type="InterPro" id="IPR001646">
    <property type="entry name" value="5peptide_repeat"/>
</dbReference>
<keyword evidence="3" id="KW-1185">Reference proteome</keyword>
<evidence type="ECO:0000313" key="3">
    <source>
        <dbReference type="Proteomes" id="UP000245444"/>
    </source>
</evidence>
<evidence type="ECO:0000256" key="1">
    <source>
        <dbReference type="SAM" id="Phobius"/>
    </source>
</evidence>
<keyword evidence="1" id="KW-0812">Transmembrane</keyword>
<protein>
    <submittedName>
        <fullName evidence="2">Uncharacterized protein</fullName>
    </submittedName>
</protein>
<keyword evidence="1" id="KW-1133">Transmembrane helix</keyword>
<keyword evidence="1" id="KW-0472">Membrane</keyword>
<dbReference type="OrthoDB" id="8003456at2"/>
<reference evidence="2 3" key="1">
    <citation type="submission" date="2018-05" db="EMBL/GenBank/DDBJ databases">
        <title>Complete Genome Sequence of Methylobacterium sp. 17Sr1-28.</title>
        <authorList>
            <person name="Srinivasan S."/>
        </authorList>
    </citation>
    <scope>NUCLEOTIDE SEQUENCE [LARGE SCALE GENOMIC DNA]</scope>
    <source>
        <strain evidence="2 3">17Sr1-28</strain>
    </source>
</reference>
<dbReference type="AlphaFoldDB" id="A0A2U8WRB8"/>
<organism evidence="2 3">
    <name type="scientific">Methylobacterium terrae</name>
    <dbReference type="NCBI Taxonomy" id="2202827"/>
    <lineage>
        <taxon>Bacteria</taxon>
        <taxon>Pseudomonadati</taxon>
        <taxon>Pseudomonadota</taxon>
        <taxon>Alphaproteobacteria</taxon>
        <taxon>Hyphomicrobiales</taxon>
        <taxon>Methylobacteriaceae</taxon>
        <taxon>Methylobacterium</taxon>
    </lineage>
</organism>
<evidence type="ECO:0000313" key="2">
    <source>
        <dbReference type="EMBL" id="AWN48647.1"/>
    </source>
</evidence>
<dbReference type="EMBL" id="CP029553">
    <property type="protein sequence ID" value="AWN48647.1"/>
    <property type="molecule type" value="Genomic_DNA"/>
</dbReference>
<feature type="transmembrane region" description="Helical" evidence="1">
    <location>
        <begin position="49"/>
        <end position="76"/>
    </location>
</feature>
<accession>A0A2U8WRB8</accession>
<dbReference type="Proteomes" id="UP000245444">
    <property type="component" value="Chromosome"/>
</dbReference>
<dbReference type="Pfam" id="PF00805">
    <property type="entry name" value="Pentapeptide"/>
    <property type="match status" value="1"/>
</dbReference>
<sequence>MIQFGTKASALEQAATTSASFEAKLSEAKLSQAKLSQARLREARLRQAAVMLTLAFGVPLVLAWFGLLGWGVVWLARSALSL</sequence>
<gene>
    <name evidence="2" type="ORF">DK419_21695</name>
</gene>